<accession>A0A1H0RF20</accession>
<dbReference type="PANTHER" id="PTHR36440">
    <property type="entry name" value="PUTATIVE (AFU_ORTHOLOGUE AFUA_8G07350)-RELATED"/>
    <property type="match status" value="1"/>
</dbReference>
<dbReference type="InterPro" id="IPR011051">
    <property type="entry name" value="RmlC_Cupin_sf"/>
</dbReference>
<dbReference type="EMBL" id="FNIR01000011">
    <property type="protein sequence ID" value="SDP28147.1"/>
    <property type="molecule type" value="Genomic_DNA"/>
</dbReference>
<evidence type="ECO:0000313" key="3">
    <source>
        <dbReference type="Proteomes" id="UP000199088"/>
    </source>
</evidence>
<dbReference type="STRING" id="1052260.SAMN05660199_03566"/>
<organism evidence="2 3">
    <name type="scientific">Klenkia soli</name>
    <dbReference type="NCBI Taxonomy" id="1052260"/>
    <lineage>
        <taxon>Bacteria</taxon>
        <taxon>Bacillati</taxon>
        <taxon>Actinomycetota</taxon>
        <taxon>Actinomycetes</taxon>
        <taxon>Geodermatophilales</taxon>
        <taxon>Geodermatophilaceae</taxon>
        <taxon>Klenkia</taxon>
    </lineage>
</organism>
<name>A0A1H0RF20_9ACTN</name>
<dbReference type="InterPro" id="IPR013096">
    <property type="entry name" value="Cupin_2"/>
</dbReference>
<dbReference type="OrthoDB" id="5243731at2"/>
<dbReference type="RefSeq" id="WP_091247622.1">
    <property type="nucleotide sequence ID" value="NZ_FNIR01000011.1"/>
</dbReference>
<dbReference type="AlphaFoldDB" id="A0A1H0RF20"/>
<dbReference type="Proteomes" id="UP000199088">
    <property type="component" value="Unassembled WGS sequence"/>
</dbReference>
<dbReference type="SUPFAM" id="SSF51182">
    <property type="entry name" value="RmlC-like cupins"/>
    <property type="match status" value="1"/>
</dbReference>
<evidence type="ECO:0000313" key="2">
    <source>
        <dbReference type="EMBL" id="SDP28147.1"/>
    </source>
</evidence>
<dbReference type="InterPro" id="IPR053146">
    <property type="entry name" value="QDO-like"/>
</dbReference>
<feature type="domain" description="Cupin type-2" evidence="1">
    <location>
        <begin position="39"/>
        <end position="108"/>
    </location>
</feature>
<evidence type="ECO:0000259" key="1">
    <source>
        <dbReference type="Pfam" id="PF07883"/>
    </source>
</evidence>
<dbReference type="Pfam" id="PF07883">
    <property type="entry name" value="Cupin_2"/>
    <property type="match status" value="1"/>
</dbReference>
<dbReference type="InterPro" id="IPR014710">
    <property type="entry name" value="RmlC-like_jellyroll"/>
</dbReference>
<gene>
    <name evidence="2" type="ORF">SAMN05660199_03566</name>
</gene>
<reference evidence="3" key="1">
    <citation type="submission" date="2016-10" db="EMBL/GenBank/DDBJ databases">
        <authorList>
            <person name="Varghese N."/>
            <person name="Submissions S."/>
        </authorList>
    </citation>
    <scope>NUCLEOTIDE SEQUENCE [LARGE SCALE GENOMIC DNA]</scope>
    <source>
        <strain evidence="3">DSM 45843</strain>
    </source>
</reference>
<sequence length="152" mass="16351">MSYLPDPATISRHADQEVAGQTRFLATGAQTRGDFGLFEVTLPAGGGGPGPHVHRTFSESFHVLEGRLAVLSGDTWTTAGPGDLVYVPRSGVHGFRAADADAGCRFLILFTPGAPREDYFRGMVELRAGGHVPTPEELDELAARYDQLNLRD</sequence>
<dbReference type="Gene3D" id="2.60.120.10">
    <property type="entry name" value="Jelly Rolls"/>
    <property type="match status" value="1"/>
</dbReference>
<proteinExistence type="predicted"/>
<keyword evidence="3" id="KW-1185">Reference proteome</keyword>
<protein>
    <submittedName>
        <fullName evidence="2">Cupin domain-containing protein</fullName>
    </submittedName>
</protein>
<dbReference type="PANTHER" id="PTHR36440:SF1">
    <property type="entry name" value="PUTATIVE (AFU_ORTHOLOGUE AFUA_8G07350)-RELATED"/>
    <property type="match status" value="1"/>
</dbReference>